<evidence type="ECO:0000313" key="2">
    <source>
        <dbReference type="Proteomes" id="UP001140234"/>
    </source>
</evidence>
<sequence>MASNSLISYADMARKVEAHLECDCSEATCNSLRRQLDELASLDEKYQAILLEIQDAQRKDARLEAKVEYFWTLVEDPDLDDTTRHCYYCLIDFTDSHLASYRDEYHAWEYDSRMLHARMVILTQDMDRTMAACRM</sequence>
<accession>A0ACC1K6M9</accession>
<protein>
    <submittedName>
        <fullName evidence="1">Uncharacterized protein</fullName>
    </submittedName>
</protein>
<keyword evidence="2" id="KW-1185">Reference proteome</keyword>
<comment type="caution">
    <text evidence="1">The sequence shown here is derived from an EMBL/GenBank/DDBJ whole genome shotgun (WGS) entry which is preliminary data.</text>
</comment>
<name>A0ACC1K6M9_9FUNG</name>
<proteinExistence type="predicted"/>
<organism evidence="1 2">
    <name type="scientific">Coemansia nantahalensis</name>
    <dbReference type="NCBI Taxonomy" id="2789366"/>
    <lineage>
        <taxon>Eukaryota</taxon>
        <taxon>Fungi</taxon>
        <taxon>Fungi incertae sedis</taxon>
        <taxon>Zoopagomycota</taxon>
        <taxon>Kickxellomycotina</taxon>
        <taxon>Kickxellomycetes</taxon>
        <taxon>Kickxellales</taxon>
        <taxon>Kickxellaceae</taxon>
        <taxon>Coemansia</taxon>
    </lineage>
</organism>
<dbReference type="Proteomes" id="UP001140234">
    <property type="component" value="Unassembled WGS sequence"/>
</dbReference>
<dbReference type="EMBL" id="JANBUJ010000093">
    <property type="protein sequence ID" value="KAJ2774514.1"/>
    <property type="molecule type" value="Genomic_DNA"/>
</dbReference>
<reference evidence="1" key="1">
    <citation type="submission" date="2022-07" db="EMBL/GenBank/DDBJ databases">
        <title>Phylogenomic reconstructions and comparative analyses of Kickxellomycotina fungi.</title>
        <authorList>
            <person name="Reynolds N.K."/>
            <person name="Stajich J.E."/>
            <person name="Barry K."/>
            <person name="Grigoriev I.V."/>
            <person name="Crous P."/>
            <person name="Smith M.E."/>
        </authorList>
    </citation>
    <scope>NUCLEOTIDE SEQUENCE</scope>
    <source>
        <strain evidence="1">CBS 109366</strain>
    </source>
</reference>
<evidence type="ECO:0000313" key="1">
    <source>
        <dbReference type="EMBL" id="KAJ2774514.1"/>
    </source>
</evidence>
<gene>
    <name evidence="1" type="ORF">IWQ57_000787</name>
</gene>